<accession>A0ABS8GZI5</accession>
<dbReference type="PANTHER" id="PTHR10579">
    <property type="entry name" value="CALCIUM-ACTIVATED CHLORIDE CHANNEL REGULATOR"/>
    <property type="match status" value="1"/>
</dbReference>
<dbReference type="Proteomes" id="UP001197770">
    <property type="component" value="Unassembled WGS sequence"/>
</dbReference>
<dbReference type="Gene3D" id="3.40.50.410">
    <property type="entry name" value="von Willebrand factor, type A domain"/>
    <property type="match status" value="1"/>
</dbReference>
<evidence type="ECO:0000313" key="3">
    <source>
        <dbReference type="EMBL" id="MCC4213983.1"/>
    </source>
</evidence>
<dbReference type="InterPro" id="IPR002035">
    <property type="entry name" value="VWF_A"/>
</dbReference>
<dbReference type="InterPro" id="IPR008969">
    <property type="entry name" value="CarboxyPept-like_regulatory"/>
</dbReference>
<reference evidence="3 4" key="1">
    <citation type="submission" date="2021-11" db="EMBL/GenBank/DDBJ databases">
        <title>Seasonal and diel survey of microbial diversity of the Tyrrhenian coast.</title>
        <authorList>
            <person name="Gattoni G."/>
            <person name="Corral P."/>
        </authorList>
    </citation>
    <scope>NUCLEOTIDE SEQUENCE [LARGE SCALE GENOMIC DNA]</scope>
    <source>
        <strain evidence="3 4">Mr9</strain>
    </source>
</reference>
<dbReference type="InterPro" id="IPR051266">
    <property type="entry name" value="CLCR"/>
</dbReference>
<keyword evidence="4" id="KW-1185">Reference proteome</keyword>
<dbReference type="SMART" id="SM00327">
    <property type="entry name" value="VWA"/>
    <property type="match status" value="1"/>
</dbReference>
<dbReference type="PROSITE" id="PS50234">
    <property type="entry name" value="VWFA"/>
    <property type="match status" value="1"/>
</dbReference>
<evidence type="ECO:0000259" key="2">
    <source>
        <dbReference type="PROSITE" id="PS50234"/>
    </source>
</evidence>
<evidence type="ECO:0000313" key="4">
    <source>
        <dbReference type="Proteomes" id="UP001197770"/>
    </source>
</evidence>
<dbReference type="SUPFAM" id="SSF49464">
    <property type="entry name" value="Carboxypeptidase regulatory domain-like"/>
    <property type="match status" value="1"/>
</dbReference>
<sequence>MKKTTLLLWVLFCTALALPTNAQELFTLKGRVTDGTRGLPGTNVVSAKTKKKTVTDYDGNFELQTYVGDVLEFSFVGYKTEKIKIKNTKPLKVVLNPSQVVLEEVVYENVTTVAEMALNTPPPPTTQEVMIRGIASGLSITNSPYHQQNSESYAKLEENEFHHVKAQPLSTFSIDVDRAAYSNIRRMINNGQDIPADAVRIEEMINYFNYNYPKPDGDEPFCIDTEVVQNPWNKDTRLVKIGIQGKEIPLENLPASNLVFLLDVSGSMNATNKLPLLKSAFRILVNQLREEDKVSIVVYAGAAGTVLEPTNGSNKSEILNALDKLEAGGSTAGGAGLELAYKLAEEQFIDGGNNRIILATDGDFNVGLSSDSAMEDLITEKRKSGIFFTALGFGMGNYKDSKLETLADKGNGNYAYIDTMQEARKVLGTEFGGTLYTIAKDVKIQVEFNPALVQGYRLIGYENRMLNAEDFQDDTKDAGEIGSGHTVTALYEVVPVGVKTPFLKPVDDLKYSTNIPSGEADANELMLVKVRYKKPDGDRSMLVEQPVANTFKAIEKASADFNFMAGVALFGMQLRDSPFKNDADRAVTLSLAEKGRSNDAEGFRAEFIRLVKAAN</sequence>
<dbReference type="PANTHER" id="PTHR10579:SF43">
    <property type="entry name" value="ZINC FINGER (C3HC4-TYPE RING FINGER) FAMILY PROTEIN"/>
    <property type="match status" value="1"/>
</dbReference>
<dbReference type="EMBL" id="JAJGMW010000022">
    <property type="protein sequence ID" value="MCC4213983.1"/>
    <property type="molecule type" value="Genomic_DNA"/>
</dbReference>
<dbReference type="Pfam" id="PF13715">
    <property type="entry name" value="CarbopepD_reg_2"/>
    <property type="match status" value="1"/>
</dbReference>
<proteinExistence type="predicted"/>
<dbReference type="Pfam" id="PF12034">
    <property type="entry name" value="YfbK_C"/>
    <property type="match status" value="1"/>
</dbReference>
<protein>
    <submittedName>
        <fullName evidence="3">von Willebrand factor type A domain-containing protein</fullName>
    </submittedName>
</protein>
<organism evidence="3 4">
    <name type="scientific">Leeuwenhoekiella parthenopeia</name>
    <dbReference type="NCBI Taxonomy" id="2890320"/>
    <lineage>
        <taxon>Bacteria</taxon>
        <taxon>Pseudomonadati</taxon>
        <taxon>Bacteroidota</taxon>
        <taxon>Flavobacteriia</taxon>
        <taxon>Flavobacteriales</taxon>
        <taxon>Flavobacteriaceae</taxon>
        <taxon>Leeuwenhoekiella</taxon>
    </lineage>
</organism>
<dbReference type="SUPFAM" id="SSF53300">
    <property type="entry name" value="vWA-like"/>
    <property type="match status" value="1"/>
</dbReference>
<feature type="domain" description="VWFA" evidence="2">
    <location>
        <begin position="257"/>
        <end position="435"/>
    </location>
</feature>
<feature type="chain" id="PRO_5045994274" evidence="1">
    <location>
        <begin position="23"/>
        <end position="615"/>
    </location>
</feature>
<dbReference type="Pfam" id="PF00092">
    <property type="entry name" value="VWA"/>
    <property type="match status" value="1"/>
</dbReference>
<comment type="caution">
    <text evidence="3">The sequence shown here is derived from an EMBL/GenBank/DDBJ whole genome shotgun (WGS) entry which is preliminary data.</text>
</comment>
<dbReference type="InterPro" id="IPR021908">
    <property type="entry name" value="YfbK_C"/>
</dbReference>
<evidence type="ECO:0000256" key="1">
    <source>
        <dbReference type="SAM" id="SignalP"/>
    </source>
</evidence>
<dbReference type="Pfam" id="PF12450">
    <property type="entry name" value="vWF_A"/>
    <property type="match status" value="1"/>
</dbReference>
<feature type="signal peptide" evidence="1">
    <location>
        <begin position="1"/>
        <end position="22"/>
    </location>
</feature>
<name>A0ABS8GZI5_9FLAO</name>
<dbReference type="InterPro" id="IPR022156">
    <property type="entry name" value="Uncharacterised_YfbK_N"/>
</dbReference>
<gene>
    <name evidence="3" type="ORF">LLW17_14730</name>
</gene>
<dbReference type="InterPro" id="IPR036465">
    <property type="entry name" value="vWFA_dom_sf"/>
</dbReference>
<keyword evidence="1" id="KW-0732">Signal</keyword>
<dbReference type="CDD" id="cd01465">
    <property type="entry name" value="vWA_subgroup"/>
    <property type="match status" value="1"/>
</dbReference>
<dbReference type="RefSeq" id="WP_228231056.1">
    <property type="nucleotide sequence ID" value="NZ_JAJGMW010000022.1"/>
</dbReference>